<sequence>MLSTLSLKKKWHWCKVVVDLPASQRYRCKMTPITRYGAIPKSSFSKANKQRSQNQNPFNF</sequence>
<reference evidence="1 2" key="1">
    <citation type="submission" date="2024-11" db="EMBL/GenBank/DDBJ databases">
        <title>Adaptive evolution of stress response genes in parasites aligns with host niche diversity.</title>
        <authorList>
            <person name="Hahn C."/>
            <person name="Resl P."/>
        </authorList>
    </citation>
    <scope>NUCLEOTIDE SEQUENCE [LARGE SCALE GENOMIC DNA]</scope>
    <source>
        <strain evidence="1">EGGRZ-B1_66</strain>
        <tissue evidence="1">Body</tissue>
    </source>
</reference>
<gene>
    <name evidence="1" type="ORF">Ciccas_003217</name>
</gene>
<dbReference type="Proteomes" id="UP001626550">
    <property type="component" value="Unassembled WGS sequence"/>
</dbReference>
<dbReference type="EMBL" id="JBJKFK010000284">
    <property type="protein sequence ID" value="KAL3318130.1"/>
    <property type="molecule type" value="Genomic_DNA"/>
</dbReference>
<organism evidence="1 2">
    <name type="scientific">Cichlidogyrus casuarinus</name>
    <dbReference type="NCBI Taxonomy" id="1844966"/>
    <lineage>
        <taxon>Eukaryota</taxon>
        <taxon>Metazoa</taxon>
        <taxon>Spiralia</taxon>
        <taxon>Lophotrochozoa</taxon>
        <taxon>Platyhelminthes</taxon>
        <taxon>Monogenea</taxon>
        <taxon>Monopisthocotylea</taxon>
        <taxon>Dactylogyridea</taxon>
        <taxon>Ancyrocephalidae</taxon>
        <taxon>Cichlidogyrus</taxon>
    </lineage>
</organism>
<evidence type="ECO:0000313" key="1">
    <source>
        <dbReference type="EMBL" id="KAL3318130.1"/>
    </source>
</evidence>
<accession>A0ABD2QF08</accession>
<dbReference type="AlphaFoldDB" id="A0ABD2QF08"/>
<evidence type="ECO:0000313" key="2">
    <source>
        <dbReference type="Proteomes" id="UP001626550"/>
    </source>
</evidence>
<keyword evidence="2" id="KW-1185">Reference proteome</keyword>
<comment type="caution">
    <text evidence="1">The sequence shown here is derived from an EMBL/GenBank/DDBJ whole genome shotgun (WGS) entry which is preliminary data.</text>
</comment>
<proteinExistence type="predicted"/>
<protein>
    <submittedName>
        <fullName evidence="1">Uncharacterized protein</fullName>
    </submittedName>
</protein>
<name>A0ABD2QF08_9PLAT</name>